<evidence type="ECO:0000256" key="1">
    <source>
        <dbReference type="SAM" id="Phobius"/>
    </source>
</evidence>
<keyword evidence="1" id="KW-0472">Membrane</keyword>
<protein>
    <submittedName>
        <fullName evidence="2">Uncharacterized protein</fullName>
    </submittedName>
</protein>
<dbReference type="AlphaFoldDB" id="X6M810"/>
<dbReference type="Proteomes" id="UP000023152">
    <property type="component" value="Unassembled WGS sequence"/>
</dbReference>
<keyword evidence="1" id="KW-1133">Transmembrane helix</keyword>
<name>X6M810_RETFI</name>
<gene>
    <name evidence="2" type="ORF">RFI_27601</name>
</gene>
<accession>X6M810</accession>
<comment type="caution">
    <text evidence="2">The sequence shown here is derived from an EMBL/GenBank/DDBJ whole genome shotgun (WGS) entry which is preliminary data.</text>
</comment>
<dbReference type="EMBL" id="ASPP01023911">
    <property type="protein sequence ID" value="ETO09776.1"/>
    <property type="molecule type" value="Genomic_DNA"/>
</dbReference>
<evidence type="ECO:0000313" key="2">
    <source>
        <dbReference type="EMBL" id="ETO09776.1"/>
    </source>
</evidence>
<feature type="transmembrane region" description="Helical" evidence="1">
    <location>
        <begin position="137"/>
        <end position="160"/>
    </location>
</feature>
<keyword evidence="3" id="KW-1185">Reference proteome</keyword>
<proteinExistence type="predicted"/>
<keyword evidence="1" id="KW-0812">Transmembrane</keyword>
<evidence type="ECO:0000313" key="3">
    <source>
        <dbReference type="Proteomes" id="UP000023152"/>
    </source>
</evidence>
<organism evidence="2 3">
    <name type="scientific">Reticulomyxa filosa</name>
    <dbReference type="NCBI Taxonomy" id="46433"/>
    <lineage>
        <taxon>Eukaryota</taxon>
        <taxon>Sar</taxon>
        <taxon>Rhizaria</taxon>
        <taxon>Retaria</taxon>
        <taxon>Foraminifera</taxon>
        <taxon>Monothalamids</taxon>
        <taxon>Reticulomyxidae</taxon>
        <taxon>Reticulomyxa</taxon>
    </lineage>
</organism>
<sequence>MDTNVVPIAIDAAVSSNSNSGDSNSSSTYAQVEKLQRKVKKRQRQTELLRRLNAKIGQEIQFNEQVTCQRTNETLLSQLQKKEHTDLSPSLQYDFAQWRHAILPQDEHIKTANLFLDGVHQVAECRVREHAMAVLRLVFFLFYFIFLLLRIRILFVNNFLKKFYKKRERAKRYQRKKQEEMEYLARDMKKATQVVFEMNKVNGDNVQSEMSEMLQGLQLDLSTAMPFSLMKAKNKVLLPAKHSLDLIKEFVQSNHALLNADSLMRH</sequence>
<reference evidence="2 3" key="1">
    <citation type="journal article" date="2013" name="Curr. Biol.">
        <title>The Genome of the Foraminiferan Reticulomyxa filosa.</title>
        <authorList>
            <person name="Glockner G."/>
            <person name="Hulsmann N."/>
            <person name="Schleicher M."/>
            <person name="Noegel A.A."/>
            <person name="Eichinger L."/>
            <person name="Gallinger C."/>
            <person name="Pawlowski J."/>
            <person name="Sierra R."/>
            <person name="Euteneuer U."/>
            <person name="Pillet L."/>
            <person name="Moustafa A."/>
            <person name="Platzer M."/>
            <person name="Groth M."/>
            <person name="Szafranski K."/>
            <person name="Schliwa M."/>
        </authorList>
    </citation>
    <scope>NUCLEOTIDE SEQUENCE [LARGE SCALE GENOMIC DNA]</scope>
</reference>